<feature type="domain" description="BZIP" evidence="17">
    <location>
        <begin position="189"/>
        <end position="252"/>
    </location>
</feature>
<feature type="coiled-coil region" evidence="15">
    <location>
        <begin position="221"/>
        <end position="255"/>
    </location>
</feature>
<keyword evidence="14" id="KW-0539">Nucleus</keyword>
<keyword evidence="13" id="KW-0834">Unfolded protein response</keyword>
<evidence type="ECO:0000256" key="2">
    <source>
        <dbReference type="ARBA" id="ARBA00009050"/>
    </source>
</evidence>
<keyword evidence="11" id="KW-0804">Transcription</keyword>
<dbReference type="RefSeq" id="XP_012923009.1">
    <property type="nucleotide sequence ID" value="XM_013067555.2"/>
</dbReference>
<evidence type="ECO:0000256" key="8">
    <source>
        <dbReference type="ARBA" id="ARBA00023125"/>
    </source>
</evidence>
<dbReference type="SUPFAM" id="SSF57959">
    <property type="entry name" value="Leucine zipper domain"/>
    <property type="match status" value="1"/>
</dbReference>
<dbReference type="Proteomes" id="UP000694906">
    <property type="component" value="Unplaced"/>
</dbReference>
<evidence type="ECO:0000256" key="15">
    <source>
        <dbReference type="SAM" id="Coils"/>
    </source>
</evidence>
<keyword evidence="7" id="KW-0805">Transcription regulation</keyword>
<name>A0AAX6QLH8_HETGA</name>
<keyword evidence="5" id="KW-0735">Signal-anchor</keyword>
<dbReference type="SMART" id="SM00338">
    <property type="entry name" value="BRLZ"/>
    <property type="match status" value="1"/>
</dbReference>
<evidence type="ECO:0000313" key="18">
    <source>
        <dbReference type="Proteomes" id="UP000694906"/>
    </source>
</evidence>
<feature type="compositionally biased region" description="Low complexity" evidence="16">
    <location>
        <begin position="1"/>
        <end position="17"/>
    </location>
</feature>
<dbReference type="FunFam" id="1.20.5.170:FF:000042">
    <property type="entry name" value="Cyclic AMP-responsive element-binding protein 3-like protein 3"/>
    <property type="match status" value="1"/>
</dbReference>
<keyword evidence="12" id="KW-0325">Glycoprotein</keyword>
<dbReference type="PANTHER" id="PTHR45996:SF4">
    <property type="entry name" value="CYCLIC AMP-RESPONSIVE ELEMENT-BINDING PROTEIN 3"/>
    <property type="match status" value="1"/>
</dbReference>
<keyword evidence="8" id="KW-0238">DNA-binding</keyword>
<evidence type="ECO:0000256" key="1">
    <source>
        <dbReference type="ARBA" id="ARBA00004648"/>
    </source>
</evidence>
<dbReference type="PROSITE" id="PS00036">
    <property type="entry name" value="BZIP_BASIC"/>
    <property type="match status" value="1"/>
</dbReference>
<keyword evidence="4" id="KW-0256">Endoplasmic reticulum</keyword>
<dbReference type="GO" id="GO:0006986">
    <property type="term" value="P:response to unfolded protein"/>
    <property type="evidence" value="ECO:0007669"/>
    <property type="project" value="UniProtKB-KW"/>
</dbReference>
<keyword evidence="10" id="KW-0010">Activator</keyword>
<keyword evidence="15" id="KW-0175">Coiled coil</keyword>
<keyword evidence="6" id="KW-1133">Transmembrane helix</keyword>
<sequence length="410" mass="45927">MVSGTAGSCSGPGSRCSGARRRYAAPPRQEARMAQMELELDPGDQDLLGFLLEESGHLRGAPDEAQEAPLDWELPPSQNFVQELSDWEVEDLLNSLLSPPPSLDVLDSSNFCSVHHDHTYCLPQEHVSIDLDSGSCGKERVHMTPPHVEEPPEQETARLILTEEEERLLEKEGLALSGTLPLTKMEEQVLKQVRRKIRNKRSAQESRRKKKVYLGGLESRVLKYTAQNLELQNKVQLLEEENLSLLDQLRKLQAMVIEISNKTSSSSTCVLVLLFSFCLLFVPAMYSSDTRGSLPAEHVVLSRQLRALPSEDPHQPELPALQSAVPKDSINQSDSSDLELQVPGNCSCLLYHMPQPLQAEPPQYRPLLDLFSEPPCPGHMFHLWANLTRKEKWLPNYSPSSVILQGRYSG</sequence>
<evidence type="ECO:0000256" key="16">
    <source>
        <dbReference type="SAM" id="MobiDB-lite"/>
    </source>
</evidence>
<dbReference type="GO" id="GO:0000978">
    <property type="term" value="F:RNA polymerase II cis-regulatory region sequence-specific DNA binding"/>
    <property type="evidence" value="ECO:0007669"/>
    <property type="project" value="TreeGrafter"/>
</dbReference>
<keyword evidence="18" id="KW-1185">Reference proteome</keyword>
<dbReference type="Gene3D" id="1.20.5.170">
    <property type="match status" value="1"/>
</dbReference>
<feature type="region of interest" description="Disordered" evidence="16">
    <location>
        <begin position="311"/>
        <end position="336"/>
    </location>
</feature>
<evidence type="ECO:0000256" key="10">
    <source>
        <dbReference type="ARBA" id="ARBA00023159"/>
    </source>
</evidence>
<comment type="subcellular location">
    <subcellularLocation>
        <location evidence="1">Endoplasmic reticulum membrane</location>
        <topology evidence="1">Single-pass type II membrane protein</topology>
    </subcellularLocation>
</comment>
<dbReference type="CDD" id="cd14689">
    <property type="entry name" value="bZIP_CREB3"/>
    <property type="match status" value="1"/>
</dbReference>
<dbReference type="PROSITE" id="PS50217">
    <property type="entry name" value="BZIP"/>
    <property type="match status" value="1"/>
</dbReference>
<dbReference type="InterPro" id="IPR046347">
    <property type="entry name" value="bZIP_sf"/>
</dbReference>
<keyword evidence="3" id="KW-0812">Transmembrane</keyword>
<evidence type="ECO:0000256" key="7">
    <source>
        <dbReference type="ARBA" id="ARBA00023015"/>
    </source>
</evidence>
<evidence type="ECO:0000256" key="13">
    <source>
        <dbReference type="ARBA" id="ARBA00023230"/>
    </source>
</evidence>
<evidence type="ECO:0000256" key="14">
    <source>
        <dbReference type="ARBA" id="ARBA00023242"/>
    </source>
</evidence>
<accession>A0AAX6QLH8</accession>
<evidence type="ECO:0000256" key="5">
    <source>
        <dbReference type="ARBA" id="ARBA00022968"/>
    </source>
</evidence>
<dbReference type="InterPro" id="IPR051381">
    <property type="entry name" value="CREB_ATF_subfamily"/>
</dbReference>
<dbReference type="InterPro" id="IPR004827">
    <property type="entry name" value="bZIP"/>
</dbReference>
<dbReference type="Pfam" id="PF00170">
    <property type="entry name" value="bZIP_1"/>
    <property type="match status" value="1"/>
</dbReference>
<evidence type="ECO:0000256" key="6">
    <source>
        <dbReference type="ARBA" id="ARBA00022989"/>
    </source>
</evidence>
<comment type="similarity">
    <text evidence="2">Belongs to the bZIP family. ATF subfamily.</text>
</comment>
<organism evidence="18 19">
    <name type="scientific">Heterocephalus glaber</name>
    <name type="common">Naked mole rat</name>
    <dbReference type="NCBI Taxonomy" id="10181"/>
    <lineage>
        <taxon>Eukaryota</taxon>
        <taxon>Metazoa</taxon>
        <taxon>Chordata</taxon>
        <taxon>Craniata</taxon>
        <taxon>Vertebrata</taxon>
        <taxon>Euteleostomi</taxon>
        <taxon>Mammalia</taxon>
        <taxon>Eutheria</taxon>
        <taxon>Euarchontoglires</taxon>
        <taxon>Glires</taxon>
        <taxon>Rodentia</taxon>
        <taxon>Hystricomorpha</taxon>
        <taxon>Bathyergidae</taxon>
        <taxon>Heterocephalus</taxon>
    </lineage>
</organism>
<dbReference type="GO" id="GO:0000981">
    <property type="term" value="F:DNA-binding transcription factor activity, RNA polymerase II-specific"/>
    <property type="evidence" value="ECO:0007669"/>
    <property type="project" value="TreeGrafter"/>
</dbReference>
<gene>
    <name evidence="19" type="primary">Creb3</name>
</gene>
<reference evidence="19" key="1">
    <citation type="submission" date="2025-08" db="UniProtKB">
        <authorList>
            <consortium name="RefSeq"/>
        </authorList>
    </citation>
    <scope>IDENTIFICATION</scope>
</reference>
<dbReference type="GeneID" id="101718447"/>
<dbReference type="AlphaFoldDB" id="A0AAX6QLH8"/>
<evidence type="ECO:0000256" key="11">
    <source>
        <dbReference type="ARBA" id="ARBA00023163"/>
    </source>
</evidence>
<feature type="region of interest" description="Disordered" evidence="16">
    <location>
        <begin position="1"/>
        <end position="30"/>
    </location>
</feature>
<dbReference type="CTD" id="10488"/>
<evidence type="ECO:0000256" key="3">
    <source>
        <dbReference type="ARBA" id="ARBA00022692"/>
    </source>
</evidence>
<proteinExistence type="inferred from homology"/>
<dbReference type="GO" id="GO:0005789">
    <property type="term" value="C:endoplasmic reticulum membrane"/>
    <property type="evidence" value="ECO:0007669"/>
    <property type="project" value="UniProtKB-SubCell"/>
</dbReference>
<dbReference type="GO" id="GO:0005634">
    <property type="term" value="C:nucleus"/>
    <property type="evidence" value="ECO:0007669"/>
    <property type="project" value="TreeGrafter"/>
</dbReference>
<keyword evidence="9" id="KW-0472">Membrane</keyword>
<evidence type="ECO:0000313" key="19">
    <source>
        <dbReference type="RefSeq" id="XP_012923009.1"/>
    </source>
</evidence>
<evidence type="ECO:0000256" key="4">
    <source>
        <dbReference type="ARBA" id="ARBA00022824"/>
    </source>
</evidence>
<dbReference type="PANTHER" id="PTHR45996">
    <property type="entry name" value="AGAP001464-PB"/>
    <property type="match status" value="1"/>
</dbReference>
<evidence type="ECO:0000259" key="17">
    <source>
        <dbReference type="PROSITE" id="PS50217"/>
    </source>
</evidence>
<evidence type="ECO:0000256" key="9">
    <source>
        <dbReference type="ARBA" id="ARBA00023136"/>
    </source>
</evidence>
<evidence type="ECO:0000256" key="12">
    <source>
        <dbReference type="ARBA" id="ARBA00023180"/>
    </source>
</evidence>
<protein>
    <submittedName>
        <fullName evidence="19">Cyclic AMP-responsive element-binding protein 3 isoform X1</fullName>
    </submittedName>
</protein>